<dbReference type="Gene3D" id="1.10.10.60">
    <property type="entry name" value="Homeodomain-like"/>
    <property type="match status" value="1"/>
</dbReference>
<dbReference type="PANTHER" id="PTHR30055">
    <property type="entry name" value="HTH-TYPE TRANSCRIPTIONAL REGULATOR RUTR"/>
    <property type="match status" value="1"/>
</dbReference>
<dbReference type="SUPFAM" id="SSF48498">
    <property type="entry name" value="Tetracyclin repressor-like, C-terminal domain"/>
    <property type="match status" value="1"/>
</dbReference>
<dbReference type="SUPFAM" id="SSF46689">
    <property type="entry name" value="Homeodomain-like"/>
    <property type="match status" value="1"/>
</dbReference>
<keyword evidence="2 4" id="KW-0238">DNA-binding</keyword>
<proteinExistence type="predicted"/>
<dbReference type="InterPro" id="IPR050109">
    <property type="entry name" value="HTH-type_TetR-like_transc_reg"/>
</dbReference>
<dbReference type="AlphaFoldDB" id="A0A0U1NJX6"/>
<dbReference type="InterPro" id="IPR039536">
    <property type="entry name" value="TetR_C_Proteobacteria"/>
</dbReference>
<evidence type="ECO:0000256" key="2">
    <source>
        <dbReference type="ARBA" id="ARBA00023125"/>
    </source>
</evidence>
<protein>
    <submittedName>
        <fullName evidence="6">Intercellular adhesion protein R</fullName>
    </submittedName>
</protein>
<dbReference type="EMBL" id="CVQV01000005">
    <property type="protein sequence ID" value="CRK75021.1"/>
    <property type="molecule type" value="Genomic_DNA"/>
</dbReference>
<dbReference type="RefSeq" id="WP_048598443.1">
    <property type="nucleotide sequence ID" value="NZ_CBFHGK010000008.1"/>
</dbReference>
<dbReference type="PANTHER" id="PTHR30055:SF146">
    <property type="entry name" value="HTH-TYPE TRANSCRIPTIONAL DUAL REGULATOR CECR"/>
    <property type="match status" value="1"/>
</dbReference>
<dbReference type="OrthoDB" id="9816431at2"/>
<evidence type="ECO:0000313" key="6">
    <source>
        <dbReference type="EMBL" id="CRK75021.1"/>
    </source>
</evidence>
<dbReference type="Proteomes" id="UP000048949">
    <property type="component" value="Unassembled WGS sequence"/>
</dbReference>
<keyword evidence="1" id="KW-0805">Transcription regulation</keyword>
<gene>
    <name evidence="6" type="primary">icaR</name>
    <name evidence="6" type="ORF">NIG5292_01062</name>
</gene>
<evidence type="ECO:0000259" key="5">
    <source>
        <dbReference type="PROSITE" id="PS50977"/>
    </source>
</evidence>
<dbReference type="Pfam" id="PF00440">
    <property type="entry name" value="TetR_N"/>
    <property type="match status" value="1"/>
</dbReference>
<dbReference type="InterPro" id="IPR001647">
    <property type="entry name" value="HTH_TetR"/>
</dbReference>
<dbReference type="InterPro" id="IPR009057">
    <property type="entry name" value="Homeodomain-like_sf"/>
</dbReference>
<dbReference type="InterPro" id="IPR036271">
    <property type="entry name" value="Tet_transcr_reg_TetR-rel_C_sf"/>
</dbReference>
<dbReference type="InterPro" id="IPR023772">
    <property type="entry name" value="DNA-bd_HTH_TetR-type_CS"/>
</dbReference>
<evidence type="ECO:0000256" key="1">
    <source>
        <dbReference type="ARBA" id="ARBA00023015"/>
    </source>
</evidence>
<reference evidence="6 7" key="1">
    <citation type="submission" date="2015-04" db="EMBL/GenBank/DDBJ databases">
        <authorList>
            <person name="Syromyatnikov M.Y."/>
            <person name="Popov V.N."/>
        </authorList>
    </citation>
    <scope>NUCLEOTIDE SEQUENCE [LARGE SCALE GENOMIC DNA]</scope>
    <source>
        <strain evidence="6 7">CECT 5292</strain>
    </source>
</reference>
<dbReference type="STRING" id="282199.GCA_001049735_01061"/>
<accession>A0A0U1NJX6</accession>
<dbReference type="FunFam" id="1.10.10.60:FF:000141">
    <property type="entry name" value="TetR family transcriptional regulator"/>
    <property type="match status" value="1"/>
</dbReference>
<name>A0A0U1NJX6_9RHOB</name>
<feature type="DNA-binding region" description="H-T-H motif" evidence="4">
    <location>
        <begin position="34"/>
        <end position="53"/>
    </location>
</feature>
<dbReference type="Pfam" id="PF14246">
    <property type="entry name" value="TetR_C_7"/>
    <property type="match status" value="1"/>
</dbReference>
<keyword evidence="7" id="KW-1185">Reference proteome</keyword>
<evidence type="ECO:0000256" key="4">
    <source>
        <dbReference type="PROSITE-ProRule" id="PRU00335"/>
    </source>
</evidence>
<dbReference type="Gene3D" id="1.10.357.10">
    <property type="entry name" value="Tetracycline Repressor, domain 2"/>
    <property type="match status" value="1"/>
</dbReference>
<organism evidence="6 7">
    <name type="scientific">Nereida ignava</name>
    <dbReference type="NCBI Taxonomy" id="282199"/>
    <lineage>
        <taxon>Bacteria</taxon>
        <taxon>Pseudomonadati</taxon>
        <taxon>Pseudomonadota</taxon>
        <taxon>Alphaproteobacteria</taxon>
        <taxon>Rhodobacterales</taxon>
        <taxon>Roseobacteraceae</taxon>
        <taxon>Nereida</taxon>
    </lineage>
</organism>
<evidence type="ECO:0000313" key="7">
    <source>
        <dbReference type="Proteomes" id="UP000048949"/>
    </source>
</evidence>
<sequence>MNAELPVIKKGRKFDQVIDGATRVFMRDGFDGASVDDIAREAKVSKATLYSYFTDKRVLFMEVARTECTRQADAALDEINMTLPPRDVLRKACKSMMRFFYSDFGVNVFRIAVAESSRFPELGRAFYLNGPMEARKRLITYLNAAIAKGDLVIDDIDMAADQLPQLCKADLHEKLIFGIQDGFTEDEIDRIATAAVDLFLSRYGA</sequence>
<dbReference type="PRINTS" id="PR00455">
    <property type="entry name" value="HTHTETR"/>
</dbReference>
<dbReference type="PROSITE" id="PS50977">
    <property type="entry name" value="HTH_TETR_2"/>
    <property type="match status" value="1"/>
</dbReference>
<feature type="domain" description="HTH tetR-type" evidence="5">
    <location>
        <begin position="11"/>
        <end position="71"/>
    </location>
</feature>
<keyword evidence="3" id="KW-0804">Transcription</keyword>
<dbReference type="GO" id="GO:0003700">
    <property type="term" value="F:DNA-binding transcription factor activity"/>
    <property type="evidence" value="ECO:0007669"/>
    <property type="project" value="TreeGrafter"/>
</dbReference>
<evidence type="ECO:0000256" key="3">
    <source>
        <dbReference type="ARBA" id="ARBA00023163"/>
    </source>
</evidence>
<dbReference type="GO" id="GO:0000976">
    <property type="term" value="F:transcription cis-regulatory region binding"/>
    <property type="evidence" value="ECO:0007669"/>
    <property type="project" value="TreeGrafter"/>
</dbReference>
<dbReference type="PROSITE" id="PS01081">
    <property type="entry name" value="HTH_TETR_1"/>
    <property type="match status" value="1"/>
</dbReference>